<gene>
    <name evidence="8" type="primary">menC</name>
    <name evidence="8" type="ORF">Q9R02_15360</name>
</gene>
<accession>A0ABT9ISN2</accession>
<keyword evidence="2" id="KW-0479">Metal-binding</keyword>
<dbReference type="InterPro" id="IPR013341">
    <property type="entry name" value="Mandelate_racemase_N_dom"/>
</dbReference>
<evidence type="ECO:0000256" key="3">
    <source>
        <dbReference type="ARBA" id="ARBA00022842"/>
    </source>
</evidence>
<dbReference type="SMART" id="SM00922">
    <property type="entry name" value="MR_MLE"/>
    <property type="match status" value="1"/>
</dbReference>
<dbReference type="CDD" id="cd03317">
    <property type="entry name" value="NAAAR"/>
    <property type="match status" value="1"/>
</dbReference>
<keyword evidence="3" id="KW-0460">Magnesium</keyword>
<protein>
    <recommendedName>
        <fullName evidence="5 6">o-succinylbenzoate synthase</fullName>
        <ecNumber evidence="5 6">4.2.1.113</ecNumber>
    </recommendedName>
</protein>
<comment type="caution">
    <text evidence="8">The sequence shown here is derived from an EMBL/GenBank/DDBJ whole genome shotgun (WGS) entry which is preliminary data.</text>
</comment>
<organism evidence="8 9">
    <name type="scientific">Arthrobacter horti</name>
    <dbReference type="NCBI Taxonomy" id="3068273"/>
    <lineage>
        <taxon>Bacteria</taxon>
        <taxon>Bacillati</taxon>
        <taxon>Actinomycetota</taxon>
        <taxon>Actinomycetes</taxon>
        <taxon>Micrococcales</taxon>
        <taxon>Micrococcaceae</taxon>
        <taxon>Arthrobacter</taxon>
    </lineage>
</organism>
<evidence type="ECO:0000256" key="2">
    <source>
        <dbReference type="ARBA" id="ARBA00022723"/>
    </source>
</evidence>
<evidence type="ECO:0000256" key="1">
    <source>
        <dbReference type="ARBA" id="ARBA00001968"/>
    </source>
</evidence>
<dbReference type="Gene3D" id="3.20.20.120">
    <property type="entry name" value="Enolase-like C-terminal domain"/>
    <property type="match status" value="1"/>
</dbReference>
<dbReference type="Pfam" id="PF02746">
    <property type="entry name" value="MR_MLE_N"/>
    <property type="match status" value="1"/>
</dbReference>
<feature type="domain" description="Mandelate racemase/muconate lactonizing enzyme C-terminal" evidence="7">
    <location>
        <begin position="154"/>
        <end position="247"/>
    </location>
</feature>
<evidence type="ECO:0000256" key="5">
    <source>
        <dbReference type="ARBA" id="ARBA00029491"/>
    </source>
</evidence>
<dbReference type="PANTHER" id="PTHR48073">
    <property type="entry name" value="O-SUCCINYLBENZOATE SYNTHASE-RELATED"/>
    <property type="match status" value="1"/>
</dbReference>
<keyword evidence="4 8" id="KW-0456">Lyase</keyword>
<dbReference type="SFLD" id="SFLDG00180">
    <property type="entry name" value="muconate_cycloisomerase"/>
    <property type="match status" value="1"/>
</dbReference>
<dbReference type="SUPFAM" id="SSF51604">
    <property type="entry name" value="Enolase C-terminal domain-like"/>
    <property type="match status" value="1"/>
</dbReference>
<sequence>MIIESLQLREVSLPIVAPFTTSFGTQTQKRTYLLRVAGTVQTAAGAVEAVGWGECVALADPVYSSEYLGGARAVTEQYLVPALKEAQEAGAELTAETVSARLEHIVGHRMAKAALEMAVLDAQLTAHGLSFATYLGATRTEVPSGVSVGIQDSVEDLLRTVGGYLEEGYVRIKLKIQPGWDVEPVAAVRKEFGDGVPLQVDANAAYTLVDSRQLHRLDEFGLLLIEQPLAEDDLLQHAKLAQLMSTPLCLDESIESAKDAADAISLGAASVINIKPGRVGGYLEARRIHDLARAHGVAVWCGGMLETGLGRAANAALAALDGFTLPGDISASGRFYAEDVTEPIVLDHGTVAVPSGPGLGATPIPEVLDRHAGPAVELWGRG</sequence>
<dbReference type="EMBL" id="JAVALS010000017">
    <property type="protein sequence ID" value="MDP5228537.1"/>
    <property type="molecule type" value="Genomic_DNA"/>
</dbReference>
<dbReference type="SFLD" id="SFLDF00009">
    <property type="entry name" value="o-succinylbenzoate_synthase"/>
    <property type="match status" value="1"/>
</dbReference>
<evidence type="ECO:0000259" key="7">
    <source>
        <dbReference type="SMART" id="SM00922"/>
    </source>
</evidence>
<dbReference type="GO" id="GO:0043748">
    <property type="term" value="F:O-succinylbenzoate synthase activity"/>
    <property type="evidence" value="ECO:0007669"/>
    <property type="project" value="UniProtKB-EC"/>
</dbReference>
<dbReference type="InterPro" id="IPR013342">
    <property type="entry name" value="Mandelate_racemase_C"/>
</dbReference>
<dbReference type="SUPFAM" id="SSF54826">
    <property type="entry name" value="Enolase N-terminal domain-like"/>
    <property type="match status" value="1"/>
</dbReference>
<dbReference type="RefSeq" id="WP_305997584.1">
    <property type="nucleotide sequence ID" value="NZ_JAVALS010000017.1"/>
</dbReference>
<dbReference type="Pfam" id="PF13378">
    <property type="entry name" value="MR_MLE_C"/>
    <property type="match status" value="1"/>
</dbReference>
<dbReference type="InterPro" id="IPR010197">
    <property type="entry name" value="OSBS/NAAAR"/>
</dbReference>
<dbReference type="SFLD" id="SFLDS00001">
    <property type="entry name" value="Enolase"/>
    <property type="match status" value="1"/>
</dbReference>
<dbReference type="Gene3D" id="3.30.390.10">
    <property type="entry name" value="Enolase-like, N-terminal domain"/>
    <property type="match status" value="1"/>
</dbReference>
<dbReference type="InterPro" id="IPR036849">
    <property type="entry name" value="Enolase-like_C_sf"/>
</dbReference>
<evidence type="ECO:0000256" key="4">
    <source>
        <dbReference type="ARBA" id="ARBA00023239"/>
    </source>
</evidence>
<dbReference type="Proteomes" id="UP001232725">
    <property type="component" value="Unassembled WGS sequence"/>
</dbReference>
<dbReference type="EC" id="4.2.1.113" evidence="5 6"/>
<reference evidence="8 9" key="1">
    <citation type="submission" date="2023-08" db="EMBL/GenBank/DDBJ databases">
        <title>Arthrobacter horti sp. nov., isolated from forest soil.</title>
        <authorList>
            <person name="Park M."/>
        </authorList>
    </citation>
    <scope>NUCLEOTIDE SEQUENCE [LARGE SCALE GENOMIC DNA]</scope>
    <source>
        <strain evidence="8 9">YJM1</strain>
    </source>
</reference>
<name>A0ABT9ISN2_9MICC</name>
<evidence type="ECO:0000313" key="9">
    <source>
        <dbReference type="Proteomes" id="UP001232725"/>
    </source>
</evidence>
<evidence type="ECO:0000313" key="8">
    <source>
        <dbReference type="EMBL" id="MDP5228537.1"/>
    </source>
</evidence>
<keyword evidence="9" id="KW-1185">Reference proteome</keyword>
<dbReference type="InterPro" id="IPR029017">
    <property type="entry name" value="Enolase-like_N"/>
</dbReference>
<dbReference type="PANTHER" id="PTHR48073:SF5">
    <property type="entry name" value="O-SUCCINYLBENZOATE SYNTHASE"/>
    <property type="match status" value="1"/>
</dbReference>
<evidence type="ECO:0000256" key="6">
    <source>
        <dbReference type="NCBIfam" id="TIGR01928"/>
    </source>
</evidence>
<dbReference type="InterPro" id="IPR029065">
    <property type="entry name" value="Enolase_C-like"/>
</dbReference>
<comment type="cofactor">
    <cofactor evidence="1">
        <name>a divalent metal cation</name>
        <dbReference type="ChEBI" id="CHEBI:60240"/>
    </cofactor>
</comment>
<dbReference type="NCBIfam" id="TIGR01928">
    <property type="entry name" value="menC_lowGC_arch"/>
    <property type="match status" value="1"/>
</dbReference>
<proteinExistence type="predicted"/>